<gene>
    <name evidence="1" type="ORF">LCGC14_0932510</name>
</gene>
<sequence length="133" mass="15036">MYGSVANVVTMTGLRPSDLKFETTEELNAWLAGRLTEIAILIDKDRNRSDWDEQGWLPAIDMIADRWCAEFVRFIMATRDAPIVKVDDLTVEVPSDSVPGKGVLRDLRRFPRTIDKQFVLEMGVVRAPPETAT</sequence>
<comment type="caution">
    <text evidence="1">The sequence shown here is derived from an EMBL/GenBank/DDBJ whole genome shotgun (WGS) entry which is preliminary data.</text>
</comment>
<reference evidence="1" key="1">
    <citation type="journal article" date="2015" name="Nature">
        <title>Complex archaea that bridge the gap between prokaryotes and eukaryotes.</title>
        <authorList>
            <person name="Spang A."/>
            <person name="Saw J.H."/>
            <person name="Jorgensen S.L."/>
            <person name="Zaremba-Niedzwiedzka K."/>
            <person name="Martijn J."/>
            <person name="Lind A.E."/>
            <person name="van Eijk R."/>
            <person name="Schleper C."/>
            <person name="Guy L."/>
            <person name="Ettema T.J."/>
        </authorList>
    </citation>
    <scope>NUCLEOTIDE SEQUENCE</scope>
</reference>
<name>A0A0F9R604_9ZZZZ</name>
<accession>A0A0F9R604</accession>
<dbReference type="EMBL" id="LAZR01003214">
    <property type="protein sequence ID" value="KKN20731.1"/>
    <property type="molecule type" value="Genomic_DNA"/>
</dbReference>
<evidence type="ECO:0000313" key="1">
    <source>
        <dbReference type="EMBL" id="KKN20731.1"/>
    </source>
</evidence>
<protein>
    <submittedName>
        <fullName evidence="1">Uncharacterized protein</fullName>
    </submittedName>
</protein>
<proteinExistence type="predicted"/>
<organism evidence="1">
    <name type="scientific">marine sediment metagenome</name>
    <dbReference type="NCBI Taxonomy" id="412755"/>
    <lineage>
        <taxon>unclassified sequences</taxon>
        <taxon>metagenomes</taxon>
        <taxon>ecological metagenomes</taxon>
    </lineage>
</organism>
<dbReference type="AlphaFoldDB" id="A0A0F9R604"/>